<evidence type="ECO:0000313" key="1">
    <source>
        <dbReference type="EMBL" id="EMS49542.1"/>
    </source>
</evidence>
<name>M7YQ79_TRIUA</name>
<dbReference type="EMBL" id="KD241920">
    <property type="protein sequence ID" value="EMS49542.1"/>
    <property type="molecule type" value="Genomic_DNA"/>
</dbReference>
<sequence>MTLAGVDGGISWSQEPARCQQMVVEAAASFGRRRSQVLMTGSVGRGGTARCHQGGRGSGLFRQTTLAGADDWIRRSRGHGEVSPGWSRQRPLSADDARRVVEAAASFGRRRSQVLMTGSVGRGGTARCHQGGRGSGLFRQTILVGVDGQIRCSRGRGEVSVGGGQGGGLFWQTMLAGVDGRFRRLRGHGEVSAGGGQGCGIFRQTTGAGADGRIHRSWPRGEVLVGGGRCGDIFRHMTLTGVGAR</sequence>
<proteinExistence type="predicted"/>
<gene>
    <name evidence="1" type="ORF">TRIUR3_08794</name>
</gene>
<dbReference type="AlphaFoldDB" id="M7YQ79"/>
<accession>M7YQ79</accession>
<reference evidence="1" key="1">
    <citation type="journal article" date="2013" name="Nature">
        <title>Draft genome of the wheat A-genome progenitor Triticum urartu.</title>
        <authorList>
            <person name="Ling H.Q."/>
            <person name="Zhao S."/>
            <person name="Liu D."/>
            <person name="Wang J."/>
            <person name="Sun H."/>
            <person name="Zhang C."/>
            <person name="Fan H."/>
            <person name="Li D."/>
            <person name="Dong L."/>
            <person name="Tao Y."/>
            <person name="Gao C."/>
            <person name="Wu H."/>
            <person name="Li Y."/>
            <person name="Cui Y."/>
            <person name="Guo X."/>
            <person name="Zheng S."/>
            <person name="Wang B."/>
            <person name="Yu K."/>
            <person name="Liang Q."/>
            <person name="Yang W."/>
            <person name="Lou X."/>
            <person name="Chen J."/>
            <person name="Feng M."/>
            <person name="Jian J."/>
            <person name="Zhang X."/>
            <person name="Luo G."/>
            <person name="Jiang Y."/>
            <person name="Liu J."/>
            <person name="Wang Z."/>
            <person name="Sha Y."/>
            <person name="Zhang B."/>
            <person name="Wu H."/>
            <person name="Tang D."/>
            <person name="Shen Q."/>
            <person name="Xue P."/>
            <person name="Zou S."/>
            <person name="Wang X."/>
            <person name="Liu X."/>
            <person name="Wang F."/>
            <person name="Yang Y."/>
            <person name="An X."/>
            <person name="Dong Z."/>
            <person name="Zhang K."/>
            <person name="Zhang X."/>
            <person name="Luo M.C."/>
            <person name="Dvorak J."/>
            <person name="Tong Y."/>
            <person name="Wang J."/>
            <person name="Yang H."/>
            <person name="Li Z."/>
            <person name="Wang D."/>
            <person name="Zhang A."/>
            <person name="Wang J."/>
        </authorList>
    </citation>
    <scope>NUCLEOTIDE SEQUENCE</scope>
</reference>
<protein>
    <submittedName>
        <fullName evidence="1">Uncharacterized protein</fullName>
    </submittedName>
</protein>
<organism evidence="1">
    <name type="scientific">Triticum urartu</name>
    <name type="common">Red wild einkorn</name>
    <name type="synonym">Crithodium urartu</name>
    <dbReference type="NCBI Taxonomy" id="4572"/>
    <lineage>
        <taxon>Eukaryota</taxon>
        <taxon>Viridiplantae</taxon>
        <taxon>Streptophyta</taxon>
        <taxon>Embryophyta</taxon>
        <taxon>Tracheophyta</taxon>
        <taxon>Spermatophyta</taxon>
        <taxon>Magnoliopsida</taxon>
        <taxon>Liliopsida</taxon>
        <taxon>Poales</taxon>
        <taxon>Poaceae</taxon>
        <taxon>BOP clade</taxon>
        <taxon>Pooideae</taxon>
        <taxon>Triticodae</taxon>
        <taxon>Triticeae</taxon>
        <taxon>Triticinae</taxon>
        <taxon>Triticum</taxon>
    </lineage>
</organism>